<gene>
    <name evidence="2" type="ORF">TL16_g10720</name>
</gene>
<evidence type="ECO:0000256" key="1">
    <source>
        <dbReference type="SAM" id="MobiDB-lite"/>
    </source>
</evidence>
<protein>
    <submittedName>
        <fullName evidence="2">Uncharacterized protein</fullName>
    </submittedName>
</protein>
<dbReference type="Proteomes" id="UP001162640">
    <property type="component" value="Unassembled WGS sequence"/>
</dbReference>
<proteinExistence type="predicted"/>
<accession>A0A9W7B9Y4</accession>
<name>A0A9W7B9Y4_9STRA</name>
<sequence length="66" mass="7058">MGEKAKGSSAISSGITPSSVPPNILVHSLDESTSHVHLIVENKKKKCTKCQLDELLLELAVTLDDT</sequence>
<dbReference type="EMBL" id="BLQM01000386">
    <property type="protein sequence ID" value="GMH86999.1"/>
    <property type="molecule type" value="Genomic_DNA"/>
</dbReference>
<comment type="caution">
    <text evidence="2">The sequence shown here is derived from an EMBL/GenBank/DDBJ whole genome shotgun (WGS) entry which is preliminary data.</text>
</comment>
<feature type="region of interest" description="Disordered" evidence="1">
    <location>
        <begin position="1"/>
        <end position="23"/>
    </location>
</feature>
<organism evidence="2 3">
    <name type="scientific">Triparma laevis f. inornata</name>
    <dbReference type="NCBI Taxonomy" id="1714386"/>
    <lineage>
        <taxon>Eukaryota</taxon>
        <taxon>Sar</taxon>
        <taxon>Stramenopiles</taxon>
        <taxon>Ochrophyta</taxon>
        <taxon>Bolidophyceae</taxon>
        <taxon>Parmales</taxon>
        <taxon>Triparmaceae</taxon>
        <taxon>Triparma</taxon>
    </lineage>
</organism>
<feature type="compositionally biased region" description="Low complexity" evidence="1">
    <location>
        <begin position="7"/>
        <end position="18"/>
    </location>
</feature>
<evidence type="ECO:0000313" key="3">
    <source>
        <dbReference type="Proteomes" id="UP001162640"/>
    </source>
</evidence>
<reference evidence="3" key="1">
    <citation type="journal article" date="2023" name="Commun. Biol.">
        <title>Genome analysis of Parmales, the sister group of diatoms, reveals the evolutionary specialization of diatoms from phago-mixotrophs to photoautotrophs.</title>
        <authorList>
            <person name="Ban H."/>
            <person name="Sato S."/>
            <person name="Yoshikawa S."/>
            <person name="Yamada K."/>
            <person name="Nakamura Y."/>
            <person name="Ichinomiya M."/>
            <person name="Sato N."/>
            <person name="Blanc-Mathieu R."/>
            <person name="Endo H."/>
            <person name="Kuwata A."/>
            <person name="Ogata H."/>
        </authorList>
    </citation>
    <scope>NUCLEOTIDE SEQUENCE [LARGE SCALE GENOMIC DNA]</scope>
</reference>
<evidence type="ECO:0000313" key="2">
    <source>
        <dbReference type="EMBL" id="GMH86999.1"/>
    </source>
</evidence>
<dbReference type="AlphaFoldDB" id="A0A9W7B9Y4"/>